<keyword evidence="2" id="KW-1185">Reference proteome</keyword>
<proteinExistence type="predicted"/>
<reference evidence="1 2" key="2">
    <citation type="journal article" date="2018" name="Annu Rev Anim Biosci">
        <title>Bat Biology, Genomes, and the Bat1K Project: To Generate Chromosome-Level Genomes for All Living Bat Species.</title>
        <authorList>
            <person name="Teeling E.C."/>
            <person name="Vernes S.C."/>
            <person name="Davalos L.M."/>
            <person name="Ray D.A."/>
            <person name="Gilbert M.T.P."/>
            <person name="Myers E."/>
        </authorList>
    </citation>
    <scope>NUCLEOTIDE SEQUENCE</scope>
</reference>
<reference evidence="1" key="4">
    <citation type="submission" date="2025-08" db="UniProtKB">
        <authorList>
            <consortium name="Ensembl"/>
        </authorList>
    </citation>
    <scope>IDENTIFICATION</scope>
</reference>
<protein>
    <submittedName>
        <fullName evidence="1">Uncharacterized protein</fullName>
    </submittedName>
</protein>
<reference evidence="1" key="5">
    <citation type="submission" date="2025-09" db="UniProtKB">
        <authorList>
            <consortium name="Ensembl"/>
        </authorList>
    </citation>
    <scope>IDENTIFICATION</scope>
</reference>
<evidence type="ECO:0000313" key="2">
    <source>
        <dbReference type="Proteomes" id="UP000472240"/>
    </source>
</evidence>
<name>A0A671F405_RHIFE</name>
<dbReference type="Ensembl" id="ENSRFET00010022101.1">
    <property type="protein sequence ID" value="ENSRFEP00010020279.1"/>
    <property type="gene ID" value="ENSRFEG00010013690.1"/>
</dbReference>
<reference evidence="2" key="3">
    <citation type="submission" date="2018-12" db="EMBL/GenBank/DDBJ databases">
        <title>G10K-VGP greater horseshoe bat female genome, primary haplotype.</title>
        <authorList>
            <person name="Teeling E."/>
            <person name="Myers G."/>
            <person name="Vernes S."/>
            <person name="Pippel M."/>
            <person name="Winkler S."/>
            <person name="Fedrigo O."/>
            <person name="Rhie A."/>
            <person name="Koren S."/>
            <person name="Phillippy A."/>
            <person name="Lewin H."/>
            <person name="Damas J."/>
            <person name="Howe K."/>
            <person name="Mountcastle J."/>
            <person name="Jarvis E.D."/>
        </authorList>
    </citation>
    <scope>NUCLEOTIDE SEQUENCE [LARGE SCALE GENOMIC DNA]</scope>
</reference>
<dbReference type="InParanoid" id="A0A671F405"/>
<reference evidence="1 2" key="1">
    <citation type="journal article" date="2015" name="Annu Rev Anim Biosci">
        <title>The Genome 10K Project: a way forward.</title>
        <authorList>
            <person name="Koepfli K.P."/>
            <person name="Paten B."/>
            <person name="O'Brien S.J."/>
            <person name="Koepfli K.P."/>
            <person name="Paten B."/>
            <person name="Antunes A."/>
            <person name="Belov K."/>
            <person name="Bustamante C."/>
            <person name="Castoe T.A."/>
            <person name="Clawson H."/>
            <person name="Crawford A.J."/>
            <person name="Diekhans M."/>
            <person name="Distel D."/>
            <person name="Durbin R."/>
            <person name="Earl D."/>
            <person name="Fujita M.K."/>
            <person name="Gamble T."/>
            <person name="Georges A."/>
            <person name="Gemmell N."/>
            <person name="Gilbert M.T."/>
            <person name="Graves J.M."/>
            <person name="Green R.E."/>
            <person name="Hickey G."/>
            <person name="Jarvis E.D."/>
            <person name="Johnson W."/>
            <person name="Komissarov A."/>
            <person name="Korf I."/>
            <person name="Kuhn R."/>
            <person name="Larkin D.M."/>
            <person name="Lewin H."/>
            <person name="Lopez J.V."/>
            <person name="Ma J."/>
            <person name="Marques-Bonet T."/>
            <person name="Miller W."/>
            <person name="Murphy R."/>
            <person name="Pevzner P."/>
            <person name="Shapiro B."/>
            <person name="Steiner C."/>
            <person name="Tamazian G."/>
            <person name="Venkatesh B."/>
            <person name="Wang J."/>
            <person name="Wayne R."/>
            <person name="Wiley E."/>
            <person name="Yang H."/>
            <person name="Zhang G."/>
            <person name="Haussler D."/>
            <person name="Ryder O."/>
            <person name="O'Brien S.J."/>
        </authorList>
    </citation>
    <scope>NUCLEOTIDE SEQUENCE</scope>
</reference>
<dbReference type="GeneTree" id="ENSGT00960000192699"/>
<dbReference type="AlphaFoldDB" id="A0A671F405"/>
<accession>A0A671F405</accession>
<organism evidence="1 2">
    <name type="scientific">Rhinolophus ferrumequinum</name>
    <name type="common">Greater horseshoe bat</name>
    <dbReference type="NCBI Taxonomy" id="59479"/>
    <lineage>
        <taxon>Eukaryota</taxon>
        <taxon>Metazoa</taxon>
        <taxon>Chordata</taxon>
        <taxon>Craniata</taxon>
        <taxon>Vertebrata</taxon>
        <taxon>Euteleostomi</taxon>
        <taxon>Mammalia</taxon>
        <taxon>Eutheria</taxon>
        <taxon>Laurasiatheria</taxon>
        <taxon>Chiroptera</taxon>
        <taxon>Yinpterochiroptera</taxon>
        <taxon>Rhinolophoidea</taxon>
        <taxon>Rhinolophidae</taxon>
        <taxon>Rhinolophinae</taxon>
        <taxon>Rhinolophus</taxon>
    </lineage>
</organism>
<sequence>MQVRERLQGVQARRFPRRTRVAATAAEAAGAAGLRGARGQLWPAGAGGIRAGARVSGRTQPMARSSLDCLRGGGHLVLSSQRHLLGSRTLQIALLQVQAREGAAGFRNLRGAGGRNRVLEAPPGGRRPLPIPAAALCRPYFRTIPSGEPDLLSPFLRRTCPWRWPGGLPVF</sequence>
<evidence type="ECO:0000313" key="1">
    <source>
        <dbReference type="Ensembl" id="ENSRFEP00010020279.1"/>
    </source>
</evidence>
<dbReference type="Proteomes" id="UP000472240">
    <property type="component" value="Chromosome 6"/>
</dbReference>